<dbReference type="InterPro" id="IPR035513">
    <property type="entry name" value="Invertase/methylesterase_inhib"/>
</dbReference>
<reference evidence="5 6" key="1">
    <citation type="submission" date="2024-01" db="EMBL/GenBank/DDBJ databases">
        <title>The genomes of 5 underutilized Papilionoideae crops provide insights into root nodulation and disease resistanc.</title>
        <authorList>
            <person name="Jiang F."/>
        </authorList>
    </citation>
    <scope>NUCLEOTIDE SEQUENCE [LARGE SCALE GENOMIC DNA]</scope>
    <source>
        <strain evidence="5">LVBAO_FW01</strain>
        <tissue evidence="5">Leaves</tissue>
    </source>
</reference>
<dbReference type="EMBL" id="JAYMYQ010000003">
    <property type="protein sequence ID" value="KAK7344418.1"/>
    <property type="molecule type" value="Genomic_DNA"/>
</dbReference>
<keyword evidence="6" id="KW-1185">Reference proteome</keyword>
<evidence type="ECO:0000313" key="5">
    <source>
        <dbReference type="EMBL" id="KAK7344418.1"/>
    </source>
</evidence>
<keyword evidence="1 3" id="KW-0732">Signal</keyword>
<dbReference type="AlphaFoldDB" id="A0AAN9QV88"/>
<gene>
    <name evidence="5" type="ORF">VNO77_13988</name>
</gene>
<proteinExistence type="inferred from homology"/>
<comment type="similarity">
    <text evidence="2">Belongs to the PMEI family.</text>
</comment>
<dbReference type="GO" id="GO:0004857">
    <property type="term" value="F:enzyme inhibitor activity"/>
    <property type="evidence" value="ECO:0007669"/>
    <property type="project" value="InterPro"/>
</dbReference>
<feature type="signal peptide" evidence="3">
    <location>
        <begin position="1"/>
        <end position="24"/>
    </location>
</feature>
<dbReference type="Gene3D" id="1.20.140.40">
    <property type="entry name" value="Invertase/pectin methylesterase inhibitor family protein"/>
    <property type="match status" value="1"/>
</dbReference>
<evidence type="ECO:0000259" key="4">
    <source>
        <dbReference type="SMART" id="SM00856"/>
    </source>
</evidence>
<protein>
    <recommendedName>
        <fullName evidence="4">Pectinesterase inhibitor domain-containing protein</fullName>
    </recommendedName>
</protein>
<dbReference type="Proteomes" id="UP001367508">
    <property type="component" value="Unassembled WGS sequence"/>
</dbReference>
<dbReference type="SUPFAM" id="SSF101148">
    <property type="entry name" value="Plant invertase/pectin methylesterase inhibitor"/>
    <property type="match status" value="1"/>
</dbReference>
<dbReference type="PANTHER" id="PTHR31080">
    <property type="entry name" value="PECTINESTERASE INHIBITOR-LIKE"/>
    <property type="match status" value="1"/>
</dbReference>
<dbReference type="PANTHER" id="PTHR31080:SF296">
    <property type="entry name" value="OS05G0360900 PROTEIN"/>
    <property type="match status" value="1"/>
</dbReference>
<dbReference type="Pfam" id="PF04043">
    <property type="entry name" value="PMEI"/>
    <property type="match status" value="1"/>
</dbReference>
<organism evidence="5 6">
    <name type="scientific">Canavalia gladiata</name>
    <name type="common">Sword bean</name>
    <name type="synonym">Dolichos gladiatus</name>
    <dbReference type="NCBI Taxonomy" id="3824"/>
    <lineage>
        <taxon>Eukaryota</taxon>
        <taxon>Viridiplantae</taxon>
        <taxon>Streptophyta</taxon>
        <taxon>Embryophyta</taxon>
        <taxon>Tracheophyta</taxon>
        <taxon>Spermatophyta</taxon>
        <taxon>Magnoliopsida</taxon>
        <taxon>eudicotyledons</taxon>
        <taxon>Gunneridae</taxon>
        <taxon>Pentapetalae</taxon>
        <taxon>rosids</taxon>
        <taxon>fabids</taxon>
        <taxon>Fabales</taxon>
        <taxon>Fabaceae</taxon>
        <taxon>Papilionoideae</taxon>
        <taxon>50 kb inversion clade</taxon>
        <taxon>NPAAA clade</taxon>
        <taxon>indigoferoid/millettioid clade</taxon>
        <taxon>Phaseoleae</taxon>
        <taxon>Canavalia</taxon>
    </lineage>
</organism>
<name>A0AAN9QV88_CANGL</name>
<feature type="domain" description="Pectinesterase inhibitor" evidence="4">
    <location>
        <begin position="28"/>
        <end position="171"/>
    </location>
</feature>
<evidence type="ECO:0000256" key="3">
    <source>
        <dbReference type="SAM" id="SignalP"/>
    </source>
</evidence>
<feature type="chain" id="PRO_5043049512" description="Pectinesterase inhibitor domain-containing protein" evidence="3">
    <location>
        <begin position="25"/>
        <end position="179"/>
    </location>
</feature>
<evidence type="ECO:0000313" key="6">
    <source>
        <dbReference type="Proteomes" id="UP001367508"/>
    </source>
</evidence>
<dbReference type="InterPro" id="IPR006501">
    <property type="entry name" value="Pectinesterase_inhib_dom"/>
</dbReference>
<comment type="caution">
    <text evidence="5">The sequence shown here is derived from an EMBL/GenBank/DDBJ whole genome shotgun (WGS) entry which is preliminary data.</text>
</comment>
<evidence type="ECO:0000256" key="1">
    <source>
        <dbReference type="ARBA" id="ARBA00022729"/>
    </source>
</evidence>
<dbReference type="NCBIfam" id="TIGR01614">
    <property type="entry name" value="PME_inhib"/>
    <property type="match status" value="1"/>
</dbReference>
<accession>A0AAN9QV88</accession>
<dbReference type="InterPro" id="IPR051955">
    <property type="entry name" value="PME_Inhibitor"/>
</dbReference>
<dbReference type="SMART" id="SM00856">
    <property type="entry name" value="PMEI"/>
    <property type="match status" value="1"/>
</dbReference>
<sequence>MEGNTKYVWLLAMCVILMHNLNDAEVMRGKKLIEKICKDTPNVSLCLDVLTAGQGSANATLSELAMISLKAAAENASDILFDVKSMIDNPDLEPEIQQGLADCKETLLDAQGQLEDTIASILAHSKRDALIWLRAALAAIDTCDASIPGDDDILSRRSIGFRQLCKITVSISKAMINGP</sequence>
<evidence type="ECO:0000256" key="2">
    <source>
        <dbReference type="ARBA" id="ARBA00038471"/>
    </source>
</evidence>